<dbReference type="AlphaFoldDB" id="A0A4P9WRU0"/>
<proteinExistence type="predicted"/>
<name>A0A4P9WRU0_9FUNG</name>
<dbReference type="Proteomes" id="UP000269721">
    <property type="component" value="Unassembled WGS sequence"/>
</dbReference>
<gene>
    <name evidence="1" type="ORF">BDK51DRAFT_29624</name>
</gene>
<evidence type="ECO:0000313" key="1">
    <source>
        <dbReference type="EMBL" id="RKO94628.1"/>
    </source>
</evidence>
<keyword evidence="2" id="KW-1185">Reference proteome</keyword>
<evidence type="ECO:0000313" key="2">
    <source>
        <dbReference type="Proteomes" id="UP000269721"/>
    </source>
</evidence>
<reference evidence="2" key="1">
    <citation type="journal article" date="2018" name="Nat. Microbiol.">
        <title>Leveraging single-cell genomics to expand the fungal tree of life.</title>
        <authorList>
            <person name="Ahrendt S.R."/>
            <person name="Quandt C.A."/>
            <person name="Ciobanu D."/>
            <person name="Clum A."/>
            <person name="Salamov A."/>
            <person name="Andreopoulos B."/>
            <person name="Cheng J.F."/>
            <person name="Woyke T."/>
            <person name="Pelin A."/>
            <person name="Henrissat B."/>
            <person name="Reynolds N.K."/>
            <person name="Benny G.L."/>
            <person name="Smith M.E."/>
            <person name="James T.Y."/>
            <person name="Grigoriev I.V."/>
        </authorList>
    </citation>
    <scope>NUCLEOTIDE SEQUENCE [LARGE SCALE GENOMIC DNA]</scope>
</reference>
<dbReference type="EMBL" id="KZ993849">
    <property type="protein sequence ID" value="RKO94628.1"/>
    <property type="molecule type" value="Genomic_DNA"/>
</dbReference>
<accession>A0A4P9WRU0</accession>
<sequence length="409" mass="47141">MADNQVQEMQYESALAAAVCGRVRKVCRIADLKDAPYSPIEHAWVIEQMECVEKVKRFGFETFTDEFCTVILGHHGATFGNLNDDSSFPLVREMAEAKGVVELSDRFPYYYPIQMEAEESMKHRGVDVRRELVNSWDRLATYRSNPVNKIWLKRPTYLLEEAERWLLGIGLASSLYPAMASKKRKLKNGPHGIGRGRLNARGMAFGASGQSLHHVIRETFPIANFEPRLRSSREISWNIEDMRKDIALGYAKISLLHFMHSSFLESYSMLIESGSIYLGWTRLQLEYVSSLQKYELDKLGIPFSKEILRYQSMELSPICFGDNQAENPKLQRSSEIGTGVRRNAEVADAMNAMRLSGRFSMAWSYLDAEILKPSEEKYMKQRWRECFWTLHDPLECTLLALSREQDPYR</sequence>
<organism evidence="1 2">
    <name type="scientific">Blyttiomyces helicus</name>
    <dbReference type="NCBI Taxonomy" id="388810"/>
    <lineage>
        <taxon>Eukaryota</taxon>
        <taxon>Fungi</taxon>
        <taxon>Fungi incertae sedis</taxon>
        <taxon>Chytridiomycota</taxon>
        <taxon>Chytridiomycota incertae sedis</taxon>
        <taxon>Chytridiomycetes</taxon>
        <taxon>Chytridiomycetes incertae sedis</taxon>
        <taxon>Blyttiomyces</taxon>
    </lineage>
</organism>
<protein>
    <submittedName>
        <fullName evidence="1">Uncharacterized protein</fullName>
    </submittedName>
</protein>